<accession>A0A7C4W2D1</accession>
<dbReference type="InterPro" id="IPR022880">
    <property type="entry name" value="DNApol_IV"/>
</dbReference>
<dbReference type="Pfam" id="PF11799">
    <property type="entry name" value="IMS_C"/>
    <property type="match status" value="1"/>
</dbReference>
<dbReference type="InterPro" id="IPR036775">
    <property type="entry name" value="DNA_pol_Y-fam_lit_finger_sf"/>
</dbReference>
<dbReference type="Gene3D" id="3.40.1170.60">
    <property type="match status" value="1"/>
</dbReference>
<proteinExistence type="inferred from homology"/>
<evidence type="ECO:0000313" key="3">
    <source>
        <dbReference type="EMBL" id="HGU40928.1"/>
    </source>
</evidence>
<dbReference type="GO" id="GO:0042276">
    <property type="term" value="P:error-prone translesion synthesis"/>
    <property type="evidence" value="ECO:0007669"/>
    <property type="project" value="TreeGrafter"/>
</dbReference>
<reference evidence="3" key="1">
    <citation type="journal article" date="2020" name="mSystems">
        <title>Genome- and Community-Level Interaction Insights into Carbon Utilization and Element Cycling Functions of Hydrothermarchaeota in Hydrothermal Sediment.</title>
        <authorList>
            <person name="Zhou Z."/>
            <person name="Liu Y."/>
            <person name="Xu W."/>
            <person name="Pan J."/>
            <person name="Luo Z.H."/>
            <person name="Li M."/>
        </authorList>
    </citation>
    <scope>NUCLEOTIDE SEQUENCE [LARGE SCALE GENOMIC DNA]</scope>
    <source>
        <strain evidence="3">SpSt-609</strain>
    </source>
</reference>
<dbReference type="InterPro" id="IPR043502">
    <property type="entry name" value="DNA/RNA_pol_sf"/>
</dbReference>
<dbReference type="Gene3D" id="3.30.1490.100">
    <property type="entry name" value="DNA polymerase, Y-family, little finger domain"/>
    <property type="match status" value="1"/>
</dbReference>
<dbReference type="EMBL" id="DSZY01000030">
    <property type="protein sequence ID" value="HGU40928.1"/>
    <property type="molecule type" value="Genomic_DNA"/>
</dbReference>
<dbReference type="AlphaFoldDB" id="A0A7C4W2D1"/>
<dbReference type="SUPFAM" id="SSF56672">
    <property type="entry name" value="DNA/RNA polymerases"/>
    <property type="match status" value="1"/>
</dbReference>
<dbReference type="PROSITE" id="PS50173">
    <property type="entry name" value="UMUC"/>
    <property type="match status" value="1"/>
</dbReference>
<feature type="domain" description="UmuC" evidence="2">
    <location>
        <begin position="6"/>
        <end position="180"/>
    </location>
</feature>
<dbReference type="CDD" id="cd03586">
    <property type="entry name" value="PolY_Pol_IV_kappa"/>
    <property type="match status" value="1"/>
</dbReference>
<dbReference type="SUPFAM" id="SSF100879">
    <property type="entry name" value="Lesion bypass DNA polymerase (Y-family), little finger domain"/>
    <property type="match status" value="1"/>
</dbReference>
<name>A0A7C4W2D1_9BACT</name>
<dbReference type="PANTHER" id="PTHR11076:SF33">
    <property type="entry name" value="DNA POLYMERASE KAPPA"/>
    <property type="match status" value="1"/>
</dbReference>
<dbReference type="Gene3D" id="1.10.150.20">
    <property type="entry name" value="5' to 3' exonuclease, C-terminal subdomain"/>
    <property type="match status" value="1"/>
</dbReference>
<dbReference type="GO" id="GO:0006281">
    <property type="term" value="P:DNA repair"/>
    <property type="evidence" value="ECO:0007669"/>
    <property type="project" value="InterPro"/>
</dbReference>
<dbReference type="Pfam" id="PF00817">
    <property type="entry name" value="IMS"/>
    <property type="match status" value="1"/>
</dbReference>
<evidence type="ECO:0000256" key="1">
    <source>
        <dbReference type="ARBA" id="ARBA00010945"/>
    </source>
</evidence>
<dbReference type="GO" id="GO:0003887">
    <property type="term" value="F:DNA-directed DNA polymerase activity"/>
    <property type="evidence" value="ECO:0007669"/>
    <property type="project" value="InterPro"/>
</dbReference>
<dbReference type="GO" id="GO:0003684">
    <property type="term" value="F:damaged DNA binding"/>
    <property type="evidence" value="ECO:0007669"/>
    <property type="project" value="InterPro"/>
</dbReference>
<dbReference type="Gene3D" id="3.30.70.270">
    <property type="match status" value="1"/>
</dbReference>
<comment type="caution">
    <text evidence="3">The sequence shown here is derived from an EMBL/GenBank/DDBJ whole genome shotgun (WGS) entry which is preliminary data.</text>
</comment>
<organism evidence="3">
    <name type="scientific">Fervidobacterium thailandense</name>
    <dbReference type="NCBI Taxonomy" id="1008305"/>
    <lineage>
        <taxon>Bacteria</taxon>
        <taxon>Thermotogati</taxon>
        <taxon>Thermotogota</taxon>
        <taxon>Thermotogae</taxon>
        <taxon>Thermotogales</taxon>
        <taxon>Fervidobacteriaceae</taxon>
        <taxon>Fervidobacterium</taxon>
    </lineage>
</organism>
<dbReference type="InterPro" id="IPR017961">
    <property type="entry name" value="DNA_pol_Y-fam_little_finger"/>
</dbReference>
<dbReference type="InterPro" id="IPR050116">
    <property type="entry name" value="DNA_polymerase-Y"/>
</dbReference>
<dbReference type="InterPro" id="IPR043128">
    <property type="entry name" value="Rev_trsase/Diguanyl_cyclase"/>
</dbReference>
<evidence type="ECO:0000259" key="2">
    <source>
        <dbReference type="PROSITE" id="PS50173"/>
    </source>
</evidence>
<sequence length="373" mass="42568">MLYRRVALLDMDSYFASIECFRNSFLAKKPMAVIGHGEKTVVTSPNAVAKKYGVRTGMTINEARSLCPEIVFIKADFAYYEFTTLKIVQLIEKYFPVYKEASIDEFYIALDPVDKSIERLKDLKEAIRSTLGLSCTIGVGMNPIIAKTACEFSKPNGFFVVDNLKEFSYFVDIKSVPGIGKSTAEAFEKLGIRFLSDLLKTEFPEGSEISRLKFLITKEYTEPEFFERRLPKSVGHFYTFDKSLRNFDEGAEILTYLLYGLYSKILRNRMGAKSLSVLVRFHNGTRLGLSRSFGVPVSDFTLLKNVALEMLRKVWKDKPVVKMGVTLGNLKKVNGKQLNLFWHDEESRYERLSFVEDIHFGGFLTFKDKKAVS</sequence>
<gene>
    <name evidence="3" type="ORF">ENT77_06990</name>
</gene>
<dbReference type="InterPro" id="IPR001126">
    <property type="entry name" value="UmuC"/>
</dbReference>
<comment type="similarity">
    <text evidence="1">Belongs to the DNA polymerase type-Y family.</text>
</comment>
<protein>
    <submittedName>
        <fullName evidence="3">DNA polymerase IV</fullName>
    </submittedName>
</protein>
<dbReference type="PANTHER" id="PTHR11076">
    <property type="entry name" value="DNA REPAIR POLYMERASE UMUC / TRANSFERASE FAMILY MEMBER"/>
    <property type="match status" value="1"/>
</dbReference>